<evidence type="ECO:0008006" key="3">
    <source>
        <dbReference type="Google" id="ProtNLM"/>
    </source>
</evidence>
<dbReference type="EMBL" id="JAGTJS010000027">
    <property type="protein sequence ID" value="KAH7234043.1"/>
    <property type="molecule type" value="Genomic_DNA"/>
</dbReference>
<protein>
    <recommendedName>
        <fullName evidence="3">Fungal N-terminal domain-containing protein</fullName>
    </recommendedName>
</protein>
<dbReference type="AlphaFoldDB" id="A0A9P9JR96"/>
<evidence type="ECO:0000313" key="1">
    <source>
        <dbReference type="EMBL" id="KAH7234043.1"/>
    </source>
</evidence>
<organism evidence="1 2">
    <name type="scientific">Fusarium solani</name>
    <name type="common">Filamentous fungus</name>
    <dbReference type="NCBI Taxonomy" id="169388"/>
    <lineage>
        <taxon>Eukaryota</taxon>
        <taxon>Fungi</taxon>
        <taxon>Dikarya</taxon>
        <taxon>Ascomycota</taxon>
        <taxon>Pezizomycotina</taxon>
        <taxon>Sordariomycetes</taxon>
        <taxon>Hypocreomycetidae</taxon>
        <taxon>Hypocreales</taxon>
        <taxon>Nectriaceae</taxon>
        <taxon>Fusarium</taxon>
        <taxon>Fusarium solani species complex</taxon>
    </lineage>
</organism>
<sequence length="93" mass="10120">MEPLSALSVAAGVAQFLDFGYKIASGTIERYTSATGALAEHDELESLTARLEALTETLNDSSTFWNNSTRPDEPGYTKSLRDVVDNSRHVIAK</sequence>
<gene>
    <name evidence="1" type="ORF">B0J15DRAFT_504725</name>
</gene>
<keyword evidence="2" id="KW-1185">Reference proteome</keyword>
<reference evidence="1" key="1">
    <citation type="journal article" date="2021" name="Nat. Commun.">
        <title>Genetic determinants of endophytism in the Arabidopsis root mycobiome.</title>
        <authorList>
            <person name="Mesny F."/>
            <person name="Miyauchi S."/>
            <person name="Thiergart T."/>
            <person name="Pickel B."/>
            <person name="Atanasova L."/>
            <person name="Karlsson M."/>
            <person name="Huettel B."/>
            <person name="Barry K.W."/>
            <person name="Haridas S."/>
            <person name="Chen C."/>
            <person name="Bauer D."/>
            <person name="Andreopoulos W."/>
            <person name="Pangilinan J."/>
            <person name="LaButti K."/>
            <person name="Riley R."/>
            <person name="Lipzen A."/>
            <person name="Clum A."/>
            <person name="Drula E."/>
            <person name="Henrissat B."/>
            <person name="Kohler A."/>
            <person name="Grigoriev I.V."/>
            <person name="Martin F.M."/>
            <person name="Hacquard S."/>
        </authorList>
    </citation>
    <scope>NUCLEOTIDE SEQUENCE</scope>
    <source>
        <strain evidence="1">FSSC 5 MPI-SDFR-AT-0091</strain>
    </source>
</reference>
<evidence type="ECO:0000313" key="2">
    <source>
        <dbReference type="Proteomes" id="UP000736672"/>
    </source>
</evidence>
<comment type="caution">
    <text evidence="1">The sequence shown here is derived from an EMBL/GenBank/DDBJ whole genome shotgun (WGS) entry which is preliminary data.</text>
</comment>
<dbReference type="Proteomes" id="UP000736672">
    <property type="component" value="Unassembled WGS sequence"/>
</dbReference>
<dbReference type="OrthoDB" id="341259at2759"/>
<proteinExistence type="predicted"/>
<accession>A0A9P9JR96</accession>
<name>A0A9P9JR96_FUSSL</name>